<protein>
    <submittedName>
        <fullName evidence="8">Exosome complex component RRP46</fullName>
    </submittedName>
</protein>
<evidence type="ECO:0000259" key="7">
    <source>
        <dbReference type="Pfam" id="PF03725"/>
    </source>
</evidence>
<dbReference type="Pfam" id="PF01138">
    <property type="entry name" value="RNase_PH"/>
    <property type="match status" value="1"/>
</dbReference>
<evidence type="ECO:0000256" key="4">
    <source>
        <dbReference type="ARBA" id="ARBA00022835"/>
    </source>
</evidence>
<sequence length="193" mass="20707">MAQHKGELNFLSRSDGSALYSIDDTVILASVHGPSDVKVSNRKHDGLHLDVCFSPRTGSSNIGEKTIEAIITHTIKQCLLAHLHPRAGVTLTIQEMQSGGLDLSVSINASCLALLDAGIQMSTTFAAVTCCLTSDDVCIVEPSEIELKESKAVLTYVFDGTKMDVITTHQEGAFDCKQLLKCLAKCKTVAKDV</sequence>
<dbReference type="GO" id="GO:0000176">
    <property type="term" value="C:nuclear exosome (RNase complex)"/>
    <property type="evidence" value="ECO:0007669"/>
    <property type="project" value="TreeGrafter"/>
</dbReference>
<name>A0A5N5T6E5_9CRUS</name>
<proteinExistence type="inferred from homology"/>
<dbReference type="GO" id="GO:0006364">
    <property type="term" value="P:rRNA processing"/>
    <property type="evidence" value="ECO:0007669"/>
    <property type="project" value="UniProtKB-KW"/>
</dbReference>
<dbReference type="InterPro" id="IPR050080">
    <property type="entry name" value="RNase_PH"/>
</dbReference>
<dbReference type="InterPro" id="IPR015847">
    <property type="entry name" value="ExoRNase_PH_dom2"/>
</dbReference>
<feature type="domain" description="Exoribonuclease phosphorolytic" evidence="7">
    <location>
        <begin position="125"/>
        <end position="184"/>
    </location>
</feature>
<evidence type="ECO:0000313" key="9">
    <source>
        <dbReference type="Proteomes" id="UP000326759"/>
    </source>
</evidence>
<evidence type="ECO:0000259" key="6">
    <source>
        <dbReference type="Pfam" id="PF01138"/>
    </source>
</evidence>
<dbReference type="OrthoDB" id="27298at2759"/>
<dbReference type="PANTHER" id="PTHR11953">
    <property type="entry name" value="EXOSOME COMPLEX COMPONENT"/>
    <property type="match status" value="1"/>
</dbReference>
<keyword evidence="4" id="KW-0271">Exosome</keyword>
<comment type="similarity">
    <text evidence="2">Belongs to the RNase PH family.</text>
</comment>
<dbReference type="InterPro" id="IPR020568">
    <property type="entry name" value="Ribosomal_Su5_D2-typ_SF"/>
</dbReference>
<dbReference type="GO" id="GO:0071051">
    <property type="term" value="P:poly(A)-dependent snoRNA 3'-end processing"/>
    <property type="evidence" value="ECO:0007669"/>
    <property type="project" value="TreeGrafter"/>
</dbReference>
<dbReference type="Pfam" id="PF03725">
    <property type="entry name" value="RNase_PH_C"/>
    <property type="match status" value="1"/>
</dbReference>
<dbReference type="GO" id="GO:0034475">
    <property type="term" value="P:U4 snRNA 3'-end processing"/>
    <property type="evidence" value="ECO:0007669"/>
    <property type="project" value="TreeGrafter"/>
</dbReference>
<dbReference type="InterPro" id="IPR027408">
    <property type="entry name" value="PNPase/RNase_PH_dom_sf"/>
</dbReference>
<dbReference type="SUPFAM" id="SSF54211">
    <property type="entry name" value="Ribosomal protein S5 domain 2-like"/>
    <property type="match status" value="1"/>
</dbReference>
<evidence type="ECO:0000256" key="3">
    <source>
        <dbReference type="ARBA" id="ARBA00022552"/>
    </source>
</evidence>
<keyword evidence="3" id="KW-0698">rRNA processing</keyword>
<dbReference type="GO" id="GO:0016075">
    <property type="term" value="P:rRNA catabolic process"/>
    <property type="evidence" value="ECO:0007669"/>
    <property type="project" value="TreeGrafter"/>
</dbReference>
<dbReference type="InterPro" id="IPR001247">
    <property type="entry name" value="ExoRNase_PH_dom1"/>
</dbReference>
<dbReference type="SUPFAM" id="SSF55666">
    <property type="entry name" value="Ribonuclease PH domain 2-like"/>
    <property type="match status" value="1"/>
</dbReference>
<dbReference type="AlphaFoldDB" id="A0A5N5T6E5"/>
<dbReference type="InterPro" id="IPR036345">
    <property type="entry name" value="ExoRNase_PH_dom2_sf"/>
</dbReference>
<dbReference type="Gene3D" id="3.30.230.70">
    <property type="entry name" value="GHMP Kinase, N-terminal domain"/>
    <property type="match status" value="1"/>
</dbReference>
<reference evidence="8 9" key="1">
    <citation type="journal article" date="2019" name="PLoS Biol.">
        <title>Sex chromosomes control vertical transmission of feminizing Wolbachia symbionts in an isopod.</title>
        <authorList>
            <person name="Becking T."/>
            <person name="Chebbi M.A."/>
            <person name="Giraud I."/>
            <person name="Moumen B."/>
            <person name="Laverre T."/>
            <person name="Caubet Y."/>
            <person name="Peccoud J."/>
            <person name="Gilbert C."/>
            <person name="Cordaux R."/>
        </authorList>
    </citation>
    <scope>NUCLEOTIDE SEQUENCE [LARGE SCALE GENOMIC DNA]</scope>
    <source>
        <strain evidence="8">ANa2</strain>
        <tissue evidence="8">Whole body excluding digestive tract and cuticle</tissue>
    </source>
</reference>
<accession>A0A5N5T6E5</accession>
<dbReference type="CDD" id="cd11372">
    <property type="entry name" value="RNase_PH_RRP46"/>
    <property type="match status" value="1"/>
</dbReference>
<evidence type="ECO:0000313" key="8">
    <source>
        <dbReference type="EMBL" id="KAB7501598.1"/>
    </source>
</evidence>
<comment type="subcellular location">
    <subcellularLocation>
        <location evidence="1">Nucleus</location>
    </subcellularLocation>
</comment>
<keyword evidence="5" id="KW-0539">Nucleus</keyword>
<dbReference type="GO" id="GO:0003723">
    <property type="term" value="F:RNA binding"/>
    <property type="evidence" value="ECO:0007669"/>
    <property type="project" value="TreeGrafter"/>
</dbReference>
<evidence type="ECO:0000256" key="1">
    <source>
        <dbReference type="ARBA" id="ARBA00004123"/>
    </source>
</evidence>
<dbReference type="PANTHER" id="PTHR11953:SF1">
    <property type="entry name" value="EXOSOME COMPLEX COMPONENT RRP46"/>
    <property type="match status" value="1"/>
</dbReference>
<dbReference type="EMBL" id="SEYY01010132">
    <property type="protein sequence ID" value="KAB7501598.1"/>
    <property type="molecule type" value="Genomic_DNA"/>
</dbReference>
<evidence type="ECO:0000256" key="2">
    <source>
        <dbReference type="ARBA" id="ARBA00006678"/>
    </source>
</evidence>
<comment type="caution">
    <text evidence="8">The sequence shown here is derived from an EMBL/GenBank/DDBJ whole genome shotgun (WGS) entry which is preliminary data.</text>
</comment>
<dbReference type="Proteomes" id="UP000326759">
    <property type="component" value="Unassembled WGS sequence"/>
</dbReference>
<evidence type="ECO:0000256" key="5">
    <source>
        <dbReference type="ARBA" id="ARBA00023242"/>
    </source>
</evidence>
<organism evidence="8 9">
    <name type="scientific">Armadillidium nasatum</name>
    <dbReference type="NCBI Taxonomy" id="96803"/>
    <lineage>
        <taxon>Eukaryota</taxon>
        <taxon>Metazoa</taxon>
        <taxon>Ecdysozoa</taxon>
        <taxon>Arthropoda</taxon>
        <taxon>Crustacea</taxon>
        <taxon>Multicrustacea</taxon>
        <taxon>Malacostraca</taxon>
        <taxon>Eumalacostraca</taxon>
        <taxon>Peracarida</taxon>
        <taxon>Isopoda</taxon>
        <taxon>Oniscidea</taxon>
        <taxon>Crinocheta</taxon>
        <taxon>Armadillidiidae</taxon>
        <taxon>Armadillidium</taxon>
    </lineage>
</organism>
<dbReference type="GO" id="GO:0005730">
    <property type="term" value="C:nucleolus"/>
    <property type="evidence" value="ECO:0007669"/>
    <property type="project" value="TreeGrafter"/>
</dbReference>
<keyword evidence="9" id="KW-1185">Reference proteome</keyword>
<gene>
    <name evidence="8" type="primary">EXOSC5</name>
    <name evidence="8" type="ORF">Anas_13616</name>
</gene>
<dbReference type="GO" id="GO:0000177">
    <property type="term" value="C:cytoplasmic exosome (RNase complex)"/>
    <property type="evidence" value="ECO:0007669"/>
    <property type="project" value="TreeGrafter"/>
</dbReference>
<dbReference type="GO" id="GO:0071028">
    <property type="term" value="P:nuclear mRNA surveillance"/>
    <property type="evidence" value="ECO:0007669"/>
    <property type="project" value="TreeGrafter"/>
</dbReference>
<feature type="domain" description="Exoribonuclease phosphorolytic" evidence="6">
    <location>
        <begin position="7"/>
        <end position="120"/>
    </location>
</feature>